<dbReference type="STRING" id="1504633.A0A2T7EFQ1"/>
<protein>
    <recommendedName>
        <fullName evidence="2">TTF-type domain-containing protein</fullName>
    </recommendedName>
</protein>
<evidence type="ECO:0000259" key="2">
    <source>
        <dbReference type="SMART" id="SM00597"/>
    </source>
</evidence>
<feature type="region of interest" description="Disordered" evidence="1">
    <location>
        <begin position="1"/>
        <end position="37"/>
    </location>
</feature>
<dbReference type="Pfam" id="PF05699">
    <property type="entry name" value="Dimer_Tnp_hAT"/>
    <property type="match status" value="1"/>
</dbReference>
<dbReference type="SUPFAM" id="SSF53098">
    <property type="entry name" value="Ribonuclease H-like"/>
    <property type="match status" value="1"/>
</dbReference>
<keyword evidence="4" id="KW-1185">Reference proteome</keyword>
<dbReference type="OrthoDB" id="640122at2759"/>
<dbReference type="PANTHER" id="PTHR11697">
    <property type="entry name" value="GENERAL TRANSCRIPTION FACTOR 2-RELATED ZINC FINGER PROTEIN"/>
    <property type="match status" value="1"/>
</dbReference>
<dbReference type="SMART" id="SM00597">
    <property type="entry name" value="ZnF_TTF"/>
    <property type="match status" value="1"/>
</dbReference>
<accession>A0A2T7EFQ1</accession>
<evidence type="ECO:0000313" key="3">
    <source>
        <dbReference type="EMBL" id="PUZ66657.1"/>
    </source>
</evidence>
<evidence type="ECO:0000256" key="1">
    <source>
        <dbReference type="SAM" id="MobiDB-lite"/>
    </source>
</evidence>
<evidence type="ECO:0000313" key="4">
    <source>
        <dbReference type="Proteomes" id="UP000244336"/>
    </source>
</evidence>
<feature type="domain" description="TTF-type" evidence="2">
    <location>
        <begin position="98"/>
        <end position="191"/>
    </location>
</feature>
<dbReference type="InterPro" id="IPR006580">
    <property type="entry name" value="Znf_TTF"/>
</dbReference>
<dbReference type="InterPro" id="IPR008906">
    <property type="entry name" value="HATC_C_dom"/>
</dbReference>
<feature type="compositionally biased region" description="Polar residues" evidence="1">
    <location>
        <begin position="11"/>
        <end position="37"/>
    </location>
</feature>
<sequence>MERFLKRKSPPSATDQDEGSSQQNKGASNISAPTRTSLILSPKDVNLDELPYDPADRKRIIEYPGFKLQEEIRRRYLIRGPHRPQPGFNYPQTIIGKKPRRFNPDWFEQYDWLEYSEKVDKAFCLYCYLFRDCIDGQAGNDAFVTKGFSGWNNKPRLDTHVGRVTSYHNAAVKRCNNLLKPSQSIEFALKKQQDVAKEEYFIRLSTSINAARYLLHQGLAFRGHNESEDSANRGNFLELVKLLAEQNEKIKRVVLRNAPENHQMVSPEIQRDIANCVAEIIVNSIIEEIGGDVFCLLVDESADVSDKEQMAVVLRYVNNRGELKERLIGVVHVAETTSACLKSNIDALFSKYKLSWKQVRGQGYDGASNMRGEFNGLRALILRENGSAHYVHCFAHQLQLVIVAVAKKNDDISDFFDMISLLLNVAGASCKRKDMIRQSQQERVKRAVGSGQISTGIGLNQEQTLQRPGDTRWCSHYNTLKSLNNLFPCVIEVLQYVEKDGPNNKKRRQARGLLDYLKDFEFVFHLHMMLMILGHANSLSLYLQRKDQDILEAMSEVKFTKQKFQQIRDDGWESLLQIIYSFCEEHSIPKLDMEEEYIDRHKPRKKSNRTNYQHYRWNCLNLVIDLLLIEFNDRFGETNSSLLTYMAALSPKDSFGDFKLESLMELAKLYPDDFNQEQLKDLAHELPIYIDTIKADERFSNLNSITALAKLMVDTNKHQAFPLVYKLLKLVLVLPVATASVERCFSAMKIVKTILRNRIGNTFMNDCIICFVEPAFVATISDNAVIDRFQKI</sequence>
<dbReference type="EMBL" id="CM009751">
    <property type="protein sequence ID" value="PUZ66657.1"/>
    <property type="molecule type" value="Genomic_DNA"/>
</dbReference>
<dbReference type="Pfam" id="PF14291">
    <property type="entry name" value="DUF4371"/>
    <property type="match status" value="1"/>
</dbReference>
<organism evidence="3 4">
    <name type="scientific">Panicum hallii var. hallii</name>
    <dbReference type="NCBI Taxonomy" id="1504633"/>
    <lineage>
        <taxon>Eukaryota</taxon>
        <taxon>Viridiplantae</taxon>
        <taxon>Streptophyta</taxon>
        <taxon>Embryophyta</taxon>
        <taxon>Tracheophyta</taxon>
        <taxon>Spermatophyta</taxon>
        <taxon>Magnoliopsida</taxon>
        <taxon>Liliopsida</taxon>
        <taxon>Poales</taxon>
        <taxon>Poaceae</taxon>
        <taxon>PACMAD clade</taxon>
        <taxon>Panicoideae</taxon>
        <taxon>Panicodae</taxon>
        <taxon>Paniceae</taxon>
        <taxon>Panicinae</taxon>
        <taxon>Panicum</taxon>
        <taxon>Panicum sect. Panicum</taxon>
    </lineage>
</organism>
<dbReference type="PANTHER" id="PTHR11697:SF230">
    <property type="entry name" value="ZINC FINGER, MYM DOMAIN CONTAINING 1"/>
    <property type="match status" value="1"/>
</dbReference>
<dbReference type="InterPro" id="IPR025398">
    <property type="entry name" value="DUF4371"/>
</dbReference>
<dbReference type="InterPro" id="IPR055298">
    <property type="entry name" value="AtLOH3-like"/>
</dbReference>
<dbReference type="AlphaFoldDB" id="A0A2T7EFQ1"/>
<reference evidence="3 4" key="1">
    <citation type="submission" date="2018-04" db="EMBL/GenBank/DDBJ databases">
        <title>WGS assembly of Panicum hallii var. hallii HAL2.</title>
        <authorList>
            <person name="Lovell J."/>
            <person name="Jenkins J."/>
            <person name="Lowry D."/>
            <person name="Mamidi S."/>
            <person name="Sreedasyam A."/>
            <person name="Weng X."/>
            <person name="Barry K."/>
            <person name="Bonette J."/>
            <person name="Campitelli B."/>
            <person name="Daum C."/>
            <person name="Gordon S."/>
            <person name="Gould B."/>
            <person name="Lipzen A."/>
            <person name="MacQueen A."/>
            <person name="Palacio-Mejia J."/>
            <person name="Plott C."/>
            <person name="Shakirov E."/>
            <person name="Shu S."/>
            <person name="Yoshinaga Y."/>
            <person name="Zane M."/>
            <person name="Rokhsar D."/>
            <person name="Grimwood J."/>
            <person name="Schmutz J."/>
            <person name="Juenger T."/>
        </authorList>
    </citation>
    <scope>NUCLEOTIDE SEQUENCE [LARGE SCALE GENOMIC DNA]</scope>
    <source>
        <strain evidence="4">cv. HAL2</strain>
    </source>
</reference>
<gene>
    <name evidence="3" type="ORF">GQ55_3G344700</name>
</gene>
<dbReference type="Proteomes" id="UP000244336">
    <property type="component" value="Chromosome 3"/>
</dbReference>
<dbReference type="Gramene" id="PUZ66657">
    <property type="protein sequence ID" value="PUZ66657"/>
    <property type="gene ID" value="GQ55_3G344700"/>
</dbReference>
<dbReference type="InterPro" id="IPR012337">
    <property type="entry name" value="RNaseH-like_sf"/>
</dbReference>
<name>A0A2T7EFQ1_9POAL</name>
<proteinExistence type="predicted"/>
<dbReference type="GO" id="GO:0046983">
    <property type="term" value="F:protein dimerization activity"/>
    <property type="evidence" value="ECO:0007669"/>
    <property type="project" value="InterPro"/>
</dbReference>